<evidence type="ECO:0000256" key="7">
    <source>
        <dbReference type="PIRNR" id="PIRNR036893"/>
    </source>
</evidence>
<dbReference type="InterPro" id="IPR022272">
    <property type="entry name" value="Lipocalin_CS"/>
</dbReference>
<dbReference type="Gene3D" id="2.40.128.20">
    <property type="match status" value="1"/>
</dbReference>
<dbReference type="Proteomes" id="UP000823941">
    <property type="component" value="Chromosome 5"/>
</dbReference>
<dbReference type="InterPro" id="IPR022271">
    <property type="entry name" value="Lipocalin_ApoD"/>
</dbReference>
<dbReference type="SUPFAM" id="SSF50814">
    <property type="entry name" value="Lipocalins"/>
    <property type="match status" value="1"/>
</dbReference>
<dbReference type="InterPro" id="IPR002969">
    <property type="entry name" value="ApolipopD"/>
</dbReference>
<evidence type="ECO:0000256" key="3">
    <source>
        <dbReference type="ARBA" id="ARBA00022729"/>
    </source>
</evidence>
<dbReference type="PROSITE" id="PS51257">
    <property type="entry name" value="PROKAR_LIPOPROTEIN"/>
    <property type="match status" value="1"/>
</dbReference>
<keyword evidence="5" id="KW-0325">Glycoprotein</keyword>
<sequence length="195" mass="22086">MSVIKSIAVFLVGFVSLRQSYAQVPLFGACPDVAVKPDFNPNRYLGKWYEAERYFAFFELGGKCVTANYGEKDNGMITVVNKQLSVFSGVKSMIEGEANQVSRSDVGKLAVRFPSLPFNFAAPYWIIDTDYDNYAVVWSCNDYGIIHTENAWILTRERNPQLTVLEKAYSVLDKNRLNRAYLTRTDQSNCADDDE</sequence>
<keyword evidence="10" id="KW-1185">Reference proteome</keyword>
<dbReference type="PRINTS" id="PR01219">
    <property type="entry name" value="APOLIPOPROTD"/>
</dbReference>
<dbReference type="PANTHER" id="PTHR10612:SF34">
    <property type="entry name" value="APOLIPOPROTEIN D"/>
    <property type="match status" value="1"/>
</dbReference>
<keyword evidence="3 7" id="KW-0732">Signal</keyword>
<dbReference type="PANTHER" id="PTHR10612">
    <property type="entry name" value="APOLIPOPROTEIN D"/>
    <property type="match status" value="1"/>
</dbReference>
<feature type="domain" description="Lipocalin/cytosolic fatty-acid binding" evidence="8">
    <location>
        <begin position="42"/>
        <end position="162"/>
    </location>
</feature>
<evidence type="ECO:0000256" key="5">
    <source>
        <dbReference type="ARBA" id="ARBA00023180"/>
    </source>
</evidence>
<keyword evidence="6" id="KW-0873">Pyrrolidone carboxylic acid</keyword>
<dbReference type="PIRSF" id="PIRSF036893">
    <property type="entry name" value="Lipocalin_ApoD"/>
    <property type="match status" value="1"/>
</dbReference>
<feature type="signal peptide" evidence="7">
    <location>
        <begin position="1"/>
        <end position="22"/>
    </location>
</feature>
<proteinExistence type="inferred from homology"/>
<evidence type="ECO:0000256" key="2">
    <source>
        <dbReference type="ARBA" id="ARBA00019890"/>
    </source>
</evidence>
<evidence type="ECO:0000256" key="6">
    <source>
        <dbReference type="ARBA" id="ARBA00023283"/>
    </source>
</evidence>
<name>A0ABQ7R0H9_PLUXY</name>
<evidence type="ECO:0000256" key="1">
    <source>
        <dbReference type="ARBA" id="ARBA00006889"/>
    </source>
</evidence>
<dbReference type="InterPro" id="IPR012674">
    <property type="entry name" value="Calycin"/>
</dbReference>
<feature type="chain" id="PRO_5045014683" description="Apolipoprotein D" evidence="7">
    <location>
        <begin position="23"/>
        <end position="195"/>
    </location>
</feature>
<evidence type="ECO:0000259" key="8">
    <source>
        <dbReference type="Pfam" id="PF08212"/>
    </source>
</evidence>
<evidence type="ECO:0000313" key="10">
    <source>
        <dbReference type="Proteomes" id="UP000823941"/>
    </source>
</evidence>
<dbReference type="CDD" id="cd19437">
    <property type="entry name" value="lipocalin_apoD-like"/>
    <property type="match status" value="1"/>
</dbReference>
<gene>
    <name evidence="9" type="ORF">JYU34_003609</name>
</gene>
<evidence type="ECO:0000313" key="9">
    <source>
        <dbReference type="EMBL" id="KAG7310788.1"/>
    </source>
</evidence>
<protein>
    <recommendedName>
        <fullName evidence="2">Apolipoprotein D</fullName>
    </recommendedName>
</protein>
<comment type="caution">
    <text evidence="9">The sequence shown here is derived from an EMBL/GenBank/DDBJ whole genome shotgun (WGS) entry which is preliminary data.</text>
</comment>
<dbReference type="InterPro" id="IPR000566">
    <property type="entry name" value="Lipocln_cytosolic_FA-bd_dom"/>
</dbReference>
<dbReference type="EMBL" id="JAHIBW010000005">
    <property type="protein sequence ID" value="KAG7310788.1"/>
    <property type="molecule type" value="Genomic_DNA"/>
</dbReference>
<organism evidence="9 10">
    <name type="scientific">Plutella xylostella</name>
    <name type="common">Diamondback moth</name>
    <name type="synonym">Plutella maculipennis</name>
    <dbReference type="NCBI Taxonomy" id="51655"/>
    <lineage>
        <taxon>Eukaryota</taxon>
        <taxon>Metazoa</taxon>
        <taxon>Ecdysozoa</taxon>
        <taxon>Arthropoda</taxon>
        <taxon>Hexapoda</taxon>
        <taxon>Insecta</taxon>
        <taxon>Pterygota</taxon>
        <taxon>Neoptera</taxon>
        <taxon>Endopterygota</taxon>
        <taxon>Lepidoptera</taxon>
        <taxon>Glossata</taxon>
        <taxon>Ditrysia</taxon>
        <taxon>Yponomeutoidea</taxon>
        <taxon>Plutellidae</taxon>
        <taxon>Plutella</taxon>
    </lineage>
</organism>
<reference evidence="9 10" key="1">
    <citation type="submission" date="2021-06" db="EMBL/GenBank/DDBJ databases">
        <title>A haploid diamondback moth (Plutella xylostella L.) genome assembly resolves 31 chromosomes and identifies a diamide resistance mutation.</title>
        <authorList>
            <person name="Ward C.M."/>
            <person name="Perry K.D."/>
            <person name="Baker G."/>
            <person name="Powis K."/>
            <person name="Heckel D.G."/>
            <person name="Baxter S.W."/>
        </authorList>
    </citation>
    <scope>NUCLEOTIDE SEQUENCE [LARGE SCALE GENOMIC DNA]</scope>
    <source>
        <strain evidence="9 10">LV</strain>
        <tissue evidence="9">Single pupa</tissue>
    </source>
</reference>
<dbReference type="Pfam" id="PF08212">
    <property type="entry name" value="Lipocalin_2"/>
    <property type="match status" value="1"/>
</dbReference>
<accession>A0ABQ7R0H9</accession>
<dbReference type="PROSITE" id="PS00213">
    <property type="entry name" value="LIPOCALIN"/>
    <property type="match status" value="1"/>
</dbReference>
<comment type="similarity">
    <text evidence="1 7">Belongs to the calycin superfamily. Lipocalin family.</text>
</comment>
<keyword evidence="4" id="KW-0446">Lipid-binding</keyword>
<evidence type="ECO:0000256" key="4">
    <source>
        <dbReference type="ARBA" id="ARBA00023121"/>
    </source>
</evidence>